<dbReference type="EMBL" id="CP069450">
    <property type="protein sequence ID" value="QRO48402.1"/>
    <property type="molecule type" value="Genomic_DNA"/>
</dbReference>
<dbReference type="InterPro" id="IPR033985">
    <property type="entry name" value="SusD-like_N"/>
</dbReference>
<comment type="subcellular location">
    <subcellularLocation>
        <location evidence="1">Cell outer membrane</location>
    </subcellularLocation>
</comment>
<dbReference type="GeneID" id="93099028"/>
<dbReference type="InterPro" id="IPR012944">
    <property type="entry name" value="SusD_RagB_dom"/>
</dbReference>
<dbReference type="InterPro" id="IPR011990">
    <property type="entry name" value="TPR-like_helical_dom_sf"/>
</dbReference>
<dbReference type="Pfam" id="PF07980">
    <property type="entry name" value="SusD_RagB"/>
    <property type="match status" value="1"/>
</dbReference>
<evidence type="ECO:0000256" key="1">
    <source>
        <dbReference type="ARBA" id="ARBA00004442"/>
    </source>
</evidence>
<evidence type="ECO:0000313" key="9">
    <source>
        <dbReference type="Proteomes" id="UP000654720"/>
    </source>
</evidence>
<dbReference type="SUPFAM" id="SSF48452">
    <property type="entry name" value="TPR-like"/>
    <property type="match status" value="1"/>
</dbReference>
<keyword evidence="3" id="KW-0732">Signal</keyword>
<evidence type="ECO:0000256" key="3">
    <source>
        <dbReference type="ARBA" id="ARBA00022729"/>
    </source>
</evidence>
<dbReference type="Gene3D" id="1.25.40.390">
    <property type="match status" value="1"/>
</dbReference>
<evidence type="ECO:0000259" key="6">
    <source>
        <dbReference type="Pfam" id="PF07980"/>
    </source>
</evidence>
<reference evidence="8 9" key="1">
    <citation type="submission" date="2021-02" db="EMBL/GenBank/DDBJ databases">
        <title>FDA dAtabase for Regulatory Grade micrObial Sequences (FDA-ARGOS): Supporting development and validation of Infectious Disease Dx tests.</title>
        <authorList>
            <person name="Carlson P."/>
            <person name="Fischbach M."/>
            <person name="Hastie J."/>
            <person name="Bilen M."/>
            <person name="Cheng A."/>
            <person name="Tallon L."/>
            <person name="Sadzewicz L."/>
            <person name="Zhao X."/>
            <person name="Boylan J."/>
            <person name="Ott S."/>
            <person name="Bowen H."/>
            <person name="Vavikolanu K."/>
            <person name="Mehta A."/>
            <person name="Aluvathingal J."/>
            <person name="Nadendla S."/>
            <person name="Yan Y."/>
            <person name="Sichtig H."/>
        </authorList>
    </citation>
    <scope>NUCLEOTIDE SEQUENCE [LARGE SCALE GENOMIC DNA]</scope>
    <source>
        <strain evidence="8 9">FDAARGOS_1229</strain>
    </source>
</reference>
<feature type="domain" description="SusD-like N-terminal" evidence="7">
    <location>
        <begin position="117"/>
        <end position="245"/>
    </location>
</feature>
<dbReference type="Pfam" id="PF14322">
    <property type="entry name" value="SusD-like_3"/>
    <property type="match status" value="1"/>
</dbReference>
<organism evidence="8 9">
    <name type="scientific">Butyricimonas virosa</name>
    <dbReference type="NCBI Taxonomy" id="544645"/>
    <lineage>
        <taxon>Bacteria</taxon>
        <taxon>Pseudomonadati</taxon>
        <taxon>Bacteroidota</taxon>
        <taxon>Bacteroidia</taxon>
        <taxon>Bacteroidales</taxon>
        <taxon>Odoribacteraceae</taxon>
        <taxon>Butyricimonas</taxon>
    </lineage>
</organism>
<dbReference type="CDD" id="cd08977">
    <property type="entry name" value="SusD"/>
    <property type="match status" value="1"/>
</dbReference>
<keyword evidence="5" id="KW-0998">Cell outer membrane</keyword>
<dbReference type="Proteomes" id="UP000654720">
    <property type="component" value="Chromosome"/>
</dbReference>
<evidence type="ECO:0000256" key="5">
    <source>
        <dbReference type="ARBA" id="ARBA00023237"/>
    </source>
</evidence>
<proteinExistence type="inferred from homology"/>
<sequence>MKKILLIIMGCTLLGACGDFLEEYSQELVYARSCEDLDEILIGNGYMKRNASQDFFYYNETGTYYPYLHVMDDDVEEFITGGLKMNGFSTPAERLRNFYAWGERPFSYMDGTEMRDIDWKRLYQHIGYVNVIISYVKEFEKDPEEIRRRVMGEAQFLRGWYYYMLVNLYAKPYSEKTASMDLGVPLNITEYIEDKYFSRDPVRKVYLQIVADLKAAADNLAGIVQPTFYRVNEAAARTLLSRVYLYMGEWQLAIEECDKIIASGCKLQNMNTMSGQWLNTVDSPEILFTQGSYSMQFLMDNSLISYAAQGGGRYRASDELISLYKKYESEGVVDLRNTAFLEPSSRYCPGFFFVRKSPDLSTKSGLAKVYDACLIRSAEVYLNKAEAQAMLDQSEAINTIKVLMNNRYKDGIIPVIDGLNGKALVDFIREERRRELCLEGHRWFDLRRYAVTSKYADAKQVRHGVYQSAMANMQPGVYDGSYVLKAFGEDDAWMLPIPDYEIVFDQGAMVDNAKRAPRKKIGINE</sequence>
<comment type="similarity">
    <text evidence="2">Belongs to the SusD family.</text>
</comment>
<gene>
    <name evidence="8" type="ORF">I6J59_10500</name>
</gene>
<feature type="domain" description="RagB/SusD" evidence="6">
    <location>
        <begin position="335"/>
        <end position="503"/>
    </location>
</feature>
<keyword evidence="4" id="KW-0472">Membrane</keyword>
<evidence type="ECO:0000259" key="7">
    <source>
        <dbReference type="Pfam" id="PF14322"/>
    </source>
</evidence>
<evidence type="ECO:0000256" key="4">
    <source>
        <dbReference type="ARBA" id="ARBA00023136"/>
    </source>
</evidence>
<keyword evidence="9" id="KW-1185">Reference proteome</keyword>
<name>A0ABX7H1Z4_9BACT</name>
<dbReference type="PROSITE" id="PS51257">
    <property type="entry name" value="PROKAR_LIPOPROTEIN"/>
    <property type="match status" value="1"/>
</dbReference>
<accession>A0ABX7H1Z4</accession>
<dbReference type="RefSeq" id="WP_027201095.1">
    <property type="nucleotide sequence ID" value="NZ_CAJKXH010000024.1"/>
</dbReference>
<evidence type="ECO:0000313" key="8">
    <source>
        <dbReference type="EMBL" id="QRO48402.1"/>
    </source>
</evidence>
<protein>
    <submittedName>
        <fullName evidence="8">RagB/SusD family nutrient uptake outer membrane protein</fullName>
    </submittedName>
</protein>
<evidence type="ECO:0000256" key="2">
    <source>
        <dbReference type="ARBA" id="ARBA00006275"/>
    </source>
</evidence>